<sequence>MPNPSPSPVVVGVTGTSAGLAAVRLAAREAVSRDRELRIVHAFTWSHPKLDQHYDRARRTASQIVDAAVATAQRSTPGVRVTGQLVDGLPDRTLLRLGRTAEMLVLGDDDLATTPWLPTGSVLVQTVARAWCPVLVARGPRPQAGPILAAVDGSECSMLGLRQAAEEGARRNVPVVVAHVVEQAGAEKAGHAVLARAVEAVPELTDYQVRLMTGAPALTLIRASSRARVTVLGPRGTHDAGLLGSVARAVLRRAASPTLFAHGSPLPECRSTSAPVRHPGSALVT</sequence>
<dbReference type="PRINTS" id="PR01438">
    <property type="entry name" value="UNVRSLSTRESS"/>
</dbReference>
<gene>
    <name evidence="4" type="ORF">JIG36_38645</name>
</gene>
<feature type="domain" description="UspA" evidence="3">
    <location>
        <begin position="146"/>
        <end position="260"/>
    </location>
</feature>
<dbReference type="InterPro" id="IPR006015">
    <property type="entry name" value="Universal_stress_UspA"/>
</dbReference>
<protein>
    <submittedName>
        <fullName evidence="4">Universal stress protein</fullName>
    </submittedName>
</protein>
<proteinExistence type="inferred from homology"/>
<accession>A0ABS2AQH3</accession>
<comment type="similarity">
    <text evidence="1">Belongs to the universal stress protein A family.</text>
</comment>
<dbReference type="CDD" id="cd00293">
    <property type="entry name" value="USP-like"/>
    <property type="match status" value="1"/>
</dbReference>
<comment type="caution">
    <text evidence="4">The sequence shown here is derived from an EMBL/GenBank/DDBJ whole genome shotgun (WGS) entry which is preliminary data.</text>
</comment>
<evidence type="ECO:0000256" key="1">
    <source>
        <dbReference type="ARBA" id="ARBA00008791"/>
    </source>
</evidence>
<dbReference type="InterPro" id="IPR006016">
    <property type="entry name" value="UspA"/>
</dbReference>
<keyword evidence="5" id="KW-1185">Reference proteome</keyword>
<dbReference type="Pfam" id="PF00582">
    <property type="entry name" value="Usp"/>
    <property type="match status" value="2"/>
</dbReference>
<dbReference type="PANTHER" id="PTHR46268:SF6">
    <property type="entry name" value="UNIVERSAL STRESS PROTEIN UP12"/>
    <property type="match status" value="1"/>
</dbReference>
<feature type="region of interest" description="Disordered" evidence="2">
    <location>
        <begin position="263"/>
        <end position="285"/>
    </location>
</feature>
<dbReference type="InterPro" id="IPR014729">
    <property type="entry name" value="Rossmann-like_a/b/a_fold"/>
</dbReference>
<evidence type="ECO:0000256" key="2">
    <source>
        <dbReference type="SAM" id="MobiDB-lite"/>
    </source>
</evidence>
<evidence type="ECO:0000259" key="3">
    <source>
        <dbReference type="Pfam" id="PF00582"/>
    </source>
</evidence>
<dbReference type="Proteomes" id="UP000632138">
    <property type="component" value="Unassembled WGS sequence"/>
</dbReference>
<evidence type="ECO:0000313" key="4">
    <source>
        <dbReference type="EMBL" id="MBM2621439.1"/>
    </source>
</evidence>
<evidence type="ECO:0000313" key="5">
    <source>
        <dbReference type="Proteomes" id="UP000632138"/>
    </source>
</evidence>
<organism evidence="4 5">
    <name type="scientific">Paractinoplanes ovalisporus</name>
    <dbReference type="NCBI Taxonomy" id="2810368"/>
    <lineage>
        <taxon>Bacteria</taxon>
        <taxon>Bacillati</taxon>
        <taxon>Actinomycetota</taxon>
        <taxon>Actinomycetes</taxon>
        <taxon>Micromonosporales</taxon>
        <taxon>Micromonosporaceae</taxon>
        <taxon>Paractinoplanes</taxon>
    </lineage>
</organism>
<reference evidence="4 5" key="1">
    <citation type="submission" date="2021-01" db="EMBL/GenBank/DDBJ databases">
        <title>Actinoplanes sp. nov. LDG1-06 isolated from lichen.</title>
        <authorList>
            <person name="Saeng-In P."/>
            <person name="Phongsopitanun W."/>
            <person name="Kanchanasin P."/>
            <person name="Yuki M."/>
            <person name="Kudo T."/>
            <person name="Ohkuma M."/>
            <person name="Tanasupawat S."/>
        </authorList>
    </citation>
    <scope>NUCLEOTIDE SEQUENCE [LARGE SCALE GENOMIC DNA]</scope>
    <source>
        <strain evidence="4 5">LDG1-06</strain>
    </source>
</reference>
<dbReference type="SUPFAM" id="SSF52402">
    <property type="entry name" value="Adenine nucleotide alpha hydrolases-like"/>
    <property type="match status" value="2"/>
</dbReference>
<dbReference type="EMBL" id="JAENHP010000019">
    <property type="protein sequence ID" value="MBM2621439.1"/>
    <property type="molecule type" value="Genomic_DNA"/>
</dbReference>
<dbReference type="RefSeq" id="WP_203381409.1">
    <property type="nucleotide sequence ID" value="NZ_JAENHP010000019.1"/>
</dbReference>
<dbReference type="Gene3D" id="3.40.50.620">
    <property type="entry name" value="HUPs"/>
    <property type="match status" value="2"/>
</dbReference>
<name>A0ABS2AQH3_9ACTN</name>
<feature type="domain" description="UspA" evidence="3">
    <location>
        <begin position="8"/>
        <end position="138"/>
    </location>
</feature>
<dbReference type="PANTHER" id="PTHR46268">
    <property type="entry name" value="STRESS RESPONSE PROTEIN NHAX"/>
    <property type="match status" value="1"/>
</dbReference>